<keyword evidence="1" id="KW-0472">Membrane</keyword>
<keyword evidence="1" id="KW-1133">Transmembrane helix</keyword>
<dbReference type="EMBL" id="JAVDYF010000001">
    <property type="protein sequence ID" value="MDR7353898.1"/>
    <property type="molecule type" value="Genomic_DNA"/>
</dbReference>
<evidence type="ECO:0000313" key="2">
    <source>
        <dbReference type="EMBL" id="MDR7353898.1"/>
    </source>
</evidence>
<evidence type="ECO:0008006" key="4">
    <source>
        <dbReference type="Google" id="ProtNLM"/>
    </source>
</evidence>
<accession>A0ABU2B5L3</accession>
<comment type="caution">
    <text evidence="2">The sequence shown here is derived from an EMBL/GenBank/DDBJ whole genome shotgun (WGS) entry which is preliminary data.</text>
</comment>
<dbReference type="Proteomes" id="UP001183619">
    <property type="component" value="Unassembled WGS sequence"/>
</dbReference>
<evidence type="ECO:0000313" key="3">
    <source>
        <dbReference type="Proteomes" id="UP001183619"/>
    </source>
</evidence>
<dbReference type="RefSeq" id="WP_277103825.1">
    <property type="nucleotide sequence ID" value="NZ_BAAAJS010000014.1"/>
</dbReference>
<gene>
    <name evidence="2" type="ORF">J2S37_000436</name>
</gene>
<protein>
    <recommendedName>
        <fullName evidence="4">Phenol hydroxylase</fullName>
    </recommendedName>
</protein>
<feature type="transmembrane region" description="Helical" evidence="1">
    <location>
        <begin position="261"/>
        <end position="283"/>
    </location>
</feature>
<name>A0ABU2B5L3_9CORY</name>
<sequence>METPTILPDDIQDRWLDHRTHTRSAARKLWHSYINFPREWARQFIRFAKTTPGTITAVIMLLSILTLSAGISMSQIAADRRKDFDTLINNTEPVSYMAHDIYSSLSYANTAASSGFVLAGIESHSSRNNYTDAYQRAARAIATTANGINNPDSEEMRLIQQLSQQLPIYTGLVETAWANNRQQNPVGVAYMSEASTLMREHMLPAASRLYQLTSHDVEEQQQALTQPLWQPISGLIAALTALIVAQFWLATLTNRRLNKGMLTAFLLMLLATSWVVTTGVITWHAGSKAYNQASAPIEALIKARIDAQQTRTNEMLALVWRQSLENSNKNFETTADSIRESLQGFSNQTAQDAEQALDTWASAHAALVDKLNAGDYEQAQALALETTNAQSYTQLDTNLAQLIDDTRTTMRSYINQGIAASTLVSTIVLMLSIISVLSLWIGIRPRLQEYL</sequence>
<organism evidence="2 3">
    <name type="scientific">Corynebacterium felinum</name>
    <dbReference type="NCBI Taxonomy" id="131318"/>
    <lineage>
        <taxon>Bacteria</taxon>
        <taxon>Bacillati</taxon>
        <taxon>Actinomycetota</taxon>
        <taxon>Actinomycetes</taxon>
        <taxon>Mycobacteriales</taxon>
        <taxon>Corynebacteriaceae</taxon>
        <taxon>Corynebacterium</taxon>
    </lineage>
</organism>
<feature type="transmembrane region" description="Helical" evidence="1">
    <location>
        <begin position="417"/>
        <end position="443"/>
    </location>
</feature>
<feature type="transmembrane region" description="Helical" evidence="1">
    <location>
        <begin position="228"/>
        <end position="249"/>
    </location>
</feature>
<keyword evidence="3" id="KW-1185">Reference proteome</keyword>
<evidence type="ECO:0000256" key="1">
    <source>
        <dbReference type="SAM" id="Phobius"/>
    </source>
</evidence>
<reference evidence="2 3" key="1">
    <citation type="submission" date="2023-07" db="EMBL/GenBank/DDBJ databases">
        <title>Sequencing the genomes of 1000 actinobacteria strains.</title>
        <authorList>
            <person name="Klenk H.-P."/>
        </authorList>
    </citation>
    <scope>NUCLEOTIDE SEQUENCE [LARGE SCALE GENOMIC DNA]</scope>
    <source>
        <strain evidence="2 3">DSM 44508</strain>
    </source>
</reference>
<keyword evidence="1" id="KW-0812">Transmembrane</keyword>
<proteinExistence type="predicted"/>
<feature type="transmembrane region" description="Helical" evidence="1">
    <location>
        <begin position="54"/>
        <end position="73"/>
    </location>
</feature>